<dbReference type="SUPFAM" id="SSF53697">
    <property type="entry name" value="SIS domain"/>
    <property type="match status" value="1"/>
</dbReference>
<dbReference type="NCBIfam" id="TIGR01135">
    <property type="entry name" value="glmS"/>
    <property type="match status" value="1"/>
</dbReference>
<dbReference type="PANTHER" id="PTHR10937">
    <property type="entry name" value="GLUCOSAMINE--FRUCTOSE-6-PHOSPHATE AMINOTRANSFERASE, ISOMERIZING"/>
    <property type="match status" value="1"/>
</dbReference>
<keyword evidence="7" id="KW-0315">Glutamine amidotransferase</keyword>
<dbReference type="InterPro" id="IPR001347">
    <property type="entry name" value="SIS_dom"/>
</dbReference>
<reference evidence="11" key="1">
    <citation type="journal article" date="2014" name="Int. J. Syst. Evol. Microbiol.">
        <title>Complete genome of a new Firmicutes species belonging to the dominant human colonic microbiota ('Ruminococcus bicirculans') reveals two chromosomes and a selective capacity to utilize plant glucans.</title>
        <authorList>
            <consortium name="NISC Comparative Sequencing Program"/>
            <person name="Wegmann U."/>
            <person name="Louis P."/>
            <person name="Goesmann A."/>
            <person name="Henrissat B."/>
            <person name="Duncan S.H."/>
            <person name="Flint H.J."/>
        </authorList>
    </citation>
    <scope>NUCLEOTIDE SEQUENCE</scope>
    <source>
        <strain evidence="11">NBRC 102424</strain>
    </source>
</reference>
<dbReference type="EC" id="2.6.1.16" evidence="2 8"/>
<dbReference type="InterPro" id="IPR035466">
    <property type="entry name" value="GlmS/AgaS_SIS"/>
</dbReference>
<comment type="caution">
    <text evidence="8">Lacks conserved residue(s) required for the propagation of feature annotation.</text>
</comment>
<evidence type="ECO:0000256" key="3">
    <source>
        <dbReference type="ARBA" id="ARBA00016090"/>
    </source>
</evidence>
<proteinExistence type="inferred from homology"/>
<dbReference type="PROSITE" id="PS51464">
    <property type="entry name" value="SIS"/>
    <property type="match status" value="2"/>
</dbReference>
<evidence type="ECO:0000313" key="11">
    <source>
        <dbReference type="EMBL" id="GLP98273.1"/>
    </source>
</evidence>
<dbReference type="CDD" id="cd00714">
    <property type="entry name" value="GFAT"/>
    <property type="match status" value="1"/>
</dbReference>
<keyword evidence="6" id="KW-0677">Repeat</keyword>
<dbReference type="Pfam" id="PF01380">
    <property type="entry name" value="SIS"/>
    <property type="match status" value="2"/>
</dbReference>
<feature type="domain" description="Glutamine amidotransferase type-2" evidence="9">
    <location>
        <begin position="1"/>
        <end position="204"/>
    </location>
</feature>
<dbReference type="EMBL" id="BSND01000003">
    <property type="protein sequence ID" value="GLP98273.1"/>
    <property type="molecule type" value="Genomic_DNA"/>
</dbReference>
<organism evidence="11 12">
    <name type="scientific">Methylophaga thalassica</name>
    <dbReference type="NCBI Taxonomy" id="40223"/>
    <lineage>
        <taxon>Bacteria</taxon>
        <taxon>Pseudomonadati</taxon>
        <taxon>Pseudomonadota</taxon>
        <taxon>Gammaproteobacteria</taxon>
        <taxon>Thiotrichales</taxon>
        <taxon>Piscirickettsiaceae</taxon>
        <taxon>Methylophaga</taxon>
    </lineage>
</organism>
<dbReference type="HAMAP" id="MF_00164">
    <property type="entry name" value="GlmS"/>
    <property type="match status" value="1"/>
</dbReference>
<feature type="active site" description="For Fru-6P isomerization activity" evidence="8">
    <location>
        <position position="599"/>
    </location>
</feature>
<dbReference type="Gene3D" id="3.60.20.10">
    <property type="entry name" value="Glutamine Phosphoribosylpyrophosphate, subunit 1, domain 1"/>
    <property type="match status" value="1"/>
</dbReference>
<feature type="domain" description="SIS" evidence="10">
    <location>
        <begin position="273"/>
        <end position="419"/>
    </location>
</feature>
<evidence type="ECO:0000256" key="1">
    <source>
        <dbReference type="ARBA" id="ARBA00001031"/>
    </source>
</evidence>
<feature type="domain" description="SIS" evidence="10">
    <location>
        <begin position="452"/>
        <end position="594"/>
    </location>
</feature>
<evidence type="ECO:0000313" key="12">
    <source>
        <dbReference type="Proteomes" id="UP001161423"/>
    </source>
</evidence>
<evidence type="ECO:0000256" key="8">
    <source>
        <dbReference type="HAMAP-Rule" id="MF_00164"/>
    </source>
</evidence>
<dbReference type="CDD" id="cd05008">
    <property type="entry name" value="SIS_GlmS_GlmD_1"/>
    <property type="match status" value="1"/>
</dbReference>
<comment type="function">
    <text evidence="8">Catalyzes the first step in hexosamine metabolism, converting fructose-6P into glucosamine-6P using glutamine as a nitrogen source.</text>
</comment>
<dbReference type="NCBIfam" id="NF001484">
    <property type="entry name" value="PRK00331.1"/>
    <property type="match status" value="1"/>
</dbReference>
<keyword evidence="8" id="KW-0963">Cytoplasm</keyword>
<keyword evidence="5 8" id="KW-0808">Transferase</keyword>
<evidence type="ECO:0000259" key="10">
    <source>
        <dbReference type="PROSITE" id="PS51464"/>
    </source>
</evidence>
<dbReference type="InterPro" id="IPR047084">
    <property type="entry name" value="GFAT_N"/>
</dbReference>
<name>A0ABQ5TR41_9GAMM</name>
<dbReference type="Gene3D" id="3.40.50.10490">
    <property type="entry name" value="Glucose-6-phosphate isomerase like protein, domain 1"/>
    <property type="match status" value="2"/>
</dbReference>
<dbReference type="PROSITE" id="PS51278">
    <property type="entry name" value="GATASE_TYPE_2"/>
    <property type="match status" value="1"/>
</dbReference>
<dbReference type="PANTHER" id="PTHR10937:SF0">
    <property type="entry name" value="GLUTAMINE--FRUCTOSE-6-PHOSPHATE TRANSAMINASE (ISOMERIZING)"/>
    <property type="match status" value="1"/>
</dbReference>
<comment type="subunit">
    <text evidence="8">Homodimer.</text>
</comment>
<dbReference type="SUPFAM" id="SSF56235">
    <property type="entry name" value="N-terminal nucleophile aminohydrolases (Ntn hydrolases)"/>
    <property type="match status" value="1"/>
</dbReference>
<dbReference type="InterPro" id="IPR017932">
    <property type="entry name" value="GATase_2_dom"/>
</dbReference>
<evidence type="ECO:0000256" key="4">
    <source>
        <dbReference type="ARBA" id="ARBA00022576"/>
    </source>
</evidence>
<sequence>MEGLRRLEYRGYDSSGMALLDDVNALHRVRSLGKIQQLQDKVDQLNAPFTGRIGIAHTRWATHGIPSENNAHPHICNNQVAVVHNGIIENYQSLKQKQLTQGYRFTSETDTEVVAHEIHAELQQDNDLLQAVLRSLKVFDGAYALGVMDKSHPDMLVAARKGSPLVIGIGIGEHFIASDVSALLPVTQNFIFLEDGDVAKLTRDKVEIYSAATGELVERPVKQSSLNITSVELGEHRHYMHKEIFEQPQAVIDTLEGRITQDQVLVSSFGPKAEQIFKTVEQIHIIACGTSYHAGMVTKYWMEDIIGLPCQVEVASEFRYRNPVILDNTLFVMISQSGETADTLAALHQINHYRKVHDLDGITSLSICNVAESSLTRDADMTYLTHAGPEIGVASTKSFTTQLVVLALLLTSLGKVQKRLSKERESMIAGGLQKLPNLIRMALEHEEEIRDISQLFADKQHALFLGRGTMFPIALEGALKLKEISYIHAEAYPAGELKHGPLALIDETMPVIAIAPLDDLLEKLKSNLQEVKARGGQMIVFEDERSDISSETSFKVVKATTNVGRITAPITYNILLQLLCYHVALIKGTDVDQPRNLAKSVTVE</sequence>
<comment type="catalytic activity">
    <reaction evidence="1 8">
        <text>D-fructose 6-phosphate + L-glutamine = D-glucosamine 6-phosphate + L-glutamate</text>
        <dbReference type="Rhea" id="RHEA:13237"/>
        <dbReference type="ChEBI" id="CHEBI:29985"/>
        <dbReference type="ChEBI" id="CHEBI:58359"/>
        <dbReference type="ChEBI" id="CHEBI:58725"/>
        <dbReference type="ChEBI" id="CHEBI:61527"/>
        <dbReference type="EC" id="2.6.1.16"/>
    </reaction>
</comment>
<feature type="initiator methionine" description="Removed" evidence="8">
    <location>
        <position position="1"/>
    </location>
</feature>
<dbReference type="InterPro" id="IPR046348">
    <property type="entry name" value="SIS_dom_sf"/>
</dbReference>
<dbReference type="Proteomes" id="UP001161423">
    <property type="component" value="Unassembled WGS sequence"/>
</dbReference>
<evidence type="ECO:0000259" key="9">
    <source>
        <dbReference type="PROSITE" id="PS51278"/>
    </source>
</evidence>
<keyword evidence="4 8" id="KW-0032">Aminotransferase</keyword>
<evidence type="ECO:0000256" key="5">
    <source>
        <dbReference type="ARBA" id="ARBA00022679"/>
    </source>
</evidence>
<dbReference type="InterPro" id="IPR029055">
    <property type="entry name" value="Ntn_hydrolases_N"/>
</dbReference>
<evidence type="ECO:0000256" key="7">
    <source>
        <dbReference type="ARBA" id="ARBA00022962"/>
    </source>
</evidence>
<gene>
    <name evidence="8 11" type="primary">glmS</name>
    <name evidence="11" type="ORF">GCM10007891_01270</name>
</gene>
<comment type="subcellular location">
    <subcellularLocation>
        <location evidence="8">Cytoplasm</location>
    </subcellularLocation>
</comment>
<keyword evidence="12" id="KW-1185">Reference proteome</keyword>
<dbReference type="InterPro" id="IPR035490">
    <property type="entry name" value="GlmS/FrlB_SIS"/>
</dbReference>
<evidence type="ECO:0000256" key="2">
    <source>
        <dbReference type="ARBA" id="ARBA00012916"/>
    </source>
</evidence>
<dbReference type="Pfam" id="PF13522">
    <property type="entry name" value="GATase_6"/>
    <property type="match status" value="1"/>
</dbReference>
<evidence type="ECO:0000256" key="6">
    <source>
        <dbReference type="ARBA" id="ARBA00022737"/>
    </source>
</evidence>
<accession>A0ABQ5TR41</accession>
<comment type="caution">
    <text evidence="11">The sequence shown here is derived from an EMBL/GenBank/DDBJ whole genome shotgun (WGS) entry which is preliminary data.</text>
</comment>
<dbReference type="GO" id="GO:0008483">
    <property type="term" value="F:transaminase activity"/>
    <property type="evidence" value="ECO:0007669"/>
    <property type="project" value="UniProtKB-KW"/>
</dbReference>
<dbReference type="CDD" id="cd05009">
    <property type="entry name" value="SIS_GlmS_GlmD_2"/>
    <property type="match status" value="1"/>
</dbReference>
<reference evidence="11" key="2">
    <citation type="submission" date="2023-01" db="EMBL/GenBank/DDBJ databases">
        <title>Draft genome sequence of Methylophaga thalassica strain NBRC 102424.</title>
        <authorList>
            <person name="Sun Q."/>
            <person name="Mori K."/>
        </authorList>
    </citation>
    <scope>NUCLEOTIDE SEQUENCE</scope>
    <source>
        <strain evidence="11">NBRC 102424</strain>
    </source>
</reference>
<dbReference type="InterPro" id="IPR005855">
    <property type="entry name" value="GFAT"/>
</dbReference>
<protein>
    <recommendedName>
        <fullName evidence="3 8">Glutamine--fructose-6-phosphate aminotransferase [isomerizing]</fullName>
        <ecNumber evidence="2 8">2.6.1.16</ecNumber>
    </recommendedName>
    <alternativeName>
        <fullName evidence="8">D-fructose-6-phosphate amidotransferase</fullName>
    </alternativeName>
    <alternativeName>
        <fullName evidence="8">GFAT</fullName>
    </alternativeName>
    <alternativeName>
        <fullName evidence="8">Glucosamine-6-phosphate synthase</fullName>
    </alternativeName>
    <alternativeName>
        <fullName evidence="8">Hexosephosphate aminotransferase</fullName>
    </alternativeName>
    <alternativeName>
        <fullName evidence="8">L-glutamine--D-fructose-6-phosphate amidotransferase</fullName>
    </alternativeName>
</protein>